<dbReference type="Proteomes" id="UP001383192">
    <property type="component" value="Unassembled WGS sequence"/>
</dbReference>
<dbReference type="EMBL" id="JAYKXP010000241">
    <property type="protein sequence ID" value="KAK7017942.1"/>
    <property type="molecule type" value="Genomic_DNA"/>
</dbReference>
<accession>A0AAW0AXH0</accession>
<name>A0AAW0AXH0_9AGAR</name>
<protein>
    <submittedName>
        <fullName evidence="1">Uncharacterized protein</fullName>
    </submittedName>
</protein>
<dbReference type="AlphaFoldDB" id="A0AAW0AXH0"/>
<reference evidence="1 2" key="1">
    <citation type="submission" date="2024-01" db="EMBL/GenBank/DDBJ databases">
        <title>A draft genome for a cacao thread blight-causing isolate of Paramarasmius palmivorus.</title>
        <authorList>
            <person name="Baruah I.K."/>
            <person name="Bukari Y."/>
            <person name="Amoako-Attah I."/>
            <person name="Meinhardt L.W."/>
            <person name="Bailey B.A."/>
            <person name="Cohen S.P."/>
        </authorList>
    </citation>
    <scope>NUCLEOTIDE SEQUENCE [LARGE SCALE GENOMIC DNA]</scope>
    <source>
        <strain evidence="1 2">GH-12</strain>
    </source>
</reference>
<gene>
    <name evidence="1" type="ORF">VNI00_018503</name>
</gene>
<sequence>MIGRLYRIVYRKIRLGDVEQLYLFEETMCADDELKLAMLIQNLQVTSACTPVDVDNPAYTLPYYRRIPSAIAYVIQKTAPFLHALSLDLGQHPVMVHAFRTVRFPRLHTLEANHYLLLNPQSIADVNRRLIDAVTERDPNTIVHKTASLPADRVTTNPWPILNTLIIDCRVVIPDLATCTLDYGYIQQEVNVAITQDDGFDWETYQEKYLKRIRLPVNCTAVALVGAPETLEQVTGSRWHPKTVIVPYHGKRFDCIDEPNGIPGTEILMANMSDRDPRLQRFWDIVRETTEGREMAGNIFECQECSALMVQT</sequence>
<keyword evidence="2" id="KW-1185">Reference proteome</keyword>
<organism evidence="1 2">
    <name type="scientific">Paramarasmius palmivorus</name>
    <dbReference type="NCBI Taxonomy" id="297713"/>
    <lineage>
        <taxon>Eukaryota</taxon>
        <taxon>Fungi</taxon>
        <taxon>Dikarya</taxon>
        <taxon>Basidiomycota</taxon>
        <taxon>Agaricomycotina</taxon>
        <taxon>Agaricomycetes</taxon>
        <taxon>Agaricomycetidae</taxon>
        <taxon>Agaricales</taxon>
        <taxon>Marasmiineae</taxon>
        <taxon>Marasmiaceae</taxon>
        <taxon>Paramarasmius</taxon>
    </lineage>
</organism>
<comment type="caution">
    <text evidence="1">The sequence shown here is derived from an EMBL/GenBank/DDBJ whole genome shotgun (WGS) entry which is preliminary data.</text>
</comment>
<evidence type="ECO:0000313" key="2">
    <source>
        <dbReference type="Proteomes" id="UP001383192"/>
    </source>
</evidence>
<evidence type="ECO:0000313" key="1">
    <source>
        <dbReference type="EMBL" id="KAK7017942.1"/>
    </source>
</evidence>
<proteinExistence type="predicted"/>